<reference evidence="7 8" key="1">
    <citation type="submission" date="2014-11" db="EMBL/GenBank/DDBJ databases">
        <authorList>
            <person name="Urmite Genomes Urmite Genomes"/>
        </authorList>
    </citation>
    <scope>NUCLEOTIDE SEQUENCE [LARGE SCALE GENOMIC DNA]</scope>
    <source>
        <strain evidence="7 8">Oc5</strain>
    </source>
</reference>
<dbReference type="InterPro" id="IPR013328">
    <property type="entry name" value="6PGD_dom2"/>
</dbReference>
<dbReference type="InterPro" id="IPR036291">
    <property type="entry name" value="NAD(P)-bd_dom_sf"/>
</dbReference>
<evidence type="ECO:0000256" key="1">
    <source>
        <dbReference type="ARBA" id="ARBA00009080"/>
    </source>
</evidence>
<accession>A0A0A1MP77</accession>
<keyword evidence="8" id="KW-1185">Reference proteome</keyword>
<evidence type="ECO:0000259" key="5">
    <source>
        <dbReference type="Pfam" id="PF03446"/>
    </source>
</evidence>
<dbReference type="PROSITE" id="PS00895">
    <property type="entry name" value="3_HYDROXYISOBUT_DH"/>
    <property type="match status" value="1"/>
</dbReference>
<proteinExistence type="inferred from homology"/>
<evidence type="ECO:0000256" key="3">
    <source>
        <dbReference type="ARBA" id="ARBA00023027"/>
    </source>
</evidence>
<dbReference type="Pfam" id="PF03446">
    <property type="entry name" value="NAD_binding_2"/>
    <property type="match status" value="1"/>
</dbReference>
<name>A0A0A1MP77_9BACI</name>
<dbReference type="Pfam" id="PF14833">
    <property type="entry name" value="NAD_binding_11"/>
    <property type="match status" value="1"/>
</dbReference>
<dbReference type="STRING" id="545501.BN997_00676"/>
<dbReference type="InterPro" id="IPR006115">
    <property type="entry name" value="6PGDH_NADP-bd"/>
</dbReference>
<dbReference type="EMBL" id="CDGG01000001">
    <property type="protein sequence ID" value="CEI80866.1"/>
    <property type="molecule type" value="Genomic_DNA"/>
</dbReference>
<dbReference type="SUPFAM" id="SSF51735">
    <property type="entry name" value="NAD(P)-binding Rossmann-fold domains"/>
    <property type="match status" value="1"/>
</dbReference>
<evidence type="ECO:0000256" key="2">
    <source>
        <dbReference type="ARBA" id="ARBA00023002"/>
    </source>
</evidence>
<dbReference type="GO" id="GO:0016054">
    <property type="term" value="P:organic acid catabolic process"/>
    <property type="evidence" value="ECO:0007669"/>
    <property type="project" value="UniProtKB-ARBA"/>
</dbReference>
<dbReference type="SUPFAM" id="SSF48179">
    <property type="entry name" value="6-phosphogluconate dehydrogenase C-terminal domain-like"/>
    <property type="match status" value="1"/>
</dbReference>
<comment type="similarity">
    <text evidence="1">Belongs to the HIBADH-related family.</text>
</comment>
<dbReference type="PIRSF" id="PIRSF000103">
    <property type="entry name" value="HIBADH"/>
    <property type="match status" value="1"/>
</dbReference>
<dbReference type="RefSeq" id="WP_042529652.1">
    <property type="nucleotide sequence ID" value="NZ_CDGG01000001.1"/>
</dbReference>
<feature type="active site" evidence="4">
    <location>
        <position position="175"/>
    </location>
</feature>
<keyword evidence="3" id="KW-0520">NAD</keyword>
<keyword evidence="2" id="KW-0560">Oxidoreductase</keyword>
<dbReference type="GO" id="GO:0016616">
    <property type="term" value="F:oxidoreductase activity, acting on the CH-OH group of donors, NAD or NADP as acceptor"/>
    <property type="evidence" value="ECO:0007669"/>
    <property type="project" value="TreeGrafter"/>
</dbReference>
<evidence type="ECO:0000313" key="8">
    <source>
        <dbReference type="Proteomes" id="UP000040453"/>
    </source>
</evidence>
<dbReference type="GO" id="GO:0050661">
    <property type="term" value="F:NADP binding"/>
    <property type="evidence" value="ECO:0007669"/>
    <property type="project" value="InterPro"/>
</dbReference>
<evidence type="ECO:0000259" key="6">
    <source>
        <dbReference type="Pfam" id="PF14833"/>
    </source>
</evidence>
<evidence type="ECO:0000313" key="7">
    <source>
        <dbReference type="EMBL" id="CEI80866.1"/>
    </source>
</evidence>
<evidence type="ECO:0000256" key="4">
    <source>
        <dbReference type="PIRSR" id="PIRSR000103-1"/>
    </source>
</evidence>
<dbReference type="Proteomes" id="UP000040453">
    <property type="component" value="Unassembled WGS sequence"/>
</dbReference>
<protein>
    <submittedName>
        <fullName evidence="7">2-hydroxy-3-oxopropionate reductase</fullName>
    </submittedName>
</protein>
<dbReference type="PANTHER" id="PTHR22981">
    <property type="entry name" value="3-HYDROXYISOBUTYRATE DEHYDROGENASE-RELATED"/>
    <property type="match status" value="1"/>
</dbReference>
<organism evidence="7 8">
    <name type="scientific">Oceanobacillus oncorhynchi</name>
    <dbReference type="NCBI Taxonomy" id="545501"/>
    <lineage>
        <taxon>Bacteria</taxon>
        <taxon>Bacillati</taxon>
        <taxon>Bacillota</taxon>
        <taxon>Bacilli</taxon>
        <taxon>Bacillales</taxon>
        <taxon>Bacillaceae</taxon>
        <taxon>Oceanobacillus</taxon>
    </lineage>
</organism>
<dbReference type="InterPro" id="IPR029154">
    <property type="entry name" value="HIBADH-like_NADP-bd"/>
</dbReference>
<dbReference type="GO" id="GO:0051287">
    <property type="term" value="F:NAD binding"/>
    <property type="evidence" value="ECO:0007669"/>
    <property type="project" value="InterPro"/>
</dbReference>
<sequence>MNNKNSIGFIGLGVMGFPMASNLLREGKELVVFDINAEQAARLPYQERVTIASSKEELAKQVDMVLLMLPNSPHVKEAVTGEGGLIESLPAGALLIDMSSISSTVTKEINKKLEEKNIDMLDAPVSGGQNGAMNGALTFMVGGKKANYYKALELLQIMGEKVIHCGEVGSGQTVKIVNQLMSAVNLVSMSEGFTLGVKGGVDPEIMREVILNGSGRCWALEDRMPVILDRNFEPGFTVDLHTKDISLALEVGKELQVPLYATSLVHELFKTLQAKGEGGKDNSAVITLYEALAETEVIKRNKAVIQ</sequence>
<dbReference type="Gene3D" id="1.10.1040.10">
    <property type="entry name" value="N-(1-d-carboxylethyl)-l-norvaline Dehydrogenase, domain 2"/>
    <property type="match status" value="1"/>
</dbReference>
<dbReference type="AlphaFoldDB" id="A0A0A1MP77"/>
<feature type="domain" description="6-phosphogluconate dehydrogenase NADP-binding" evidence="5">
    <location>
        <begin position="6"/>
        <end position="166"/>
    </location>
</feature>
<feature type="domain" description="3-hydroxyisobutyrate dehydrogenase-like NAD-binding" evidence="6">
    <location>
        <begin position="169"/>
        <end position="289"/>
    </location>
</feature>
<dbReference type="InterPro" id="IPR002204">
    <property type="entry name" value="3-OH-isobutyrate_DH-rel_CS"/>
</dbReference>
<dbReference type="InterPro" id="IPR008927">
    <property type="entry name" value="6-PGluconate_DH-like_C_sf"/>
</dbReference>
<gene>
    <name evidence="7" type="primary">garR</name>
    <name evidence="7" type="ORF">BN997_00676</name>
</gene>
<dbReference type="InterPro" id="IPR015815">
    <property type="entry name" value="HIBADH-related"/>
</dbReference>
<dbReference type="PANTHER" id="PTHR22981:SF7">
    <property type="entry name" value="3-HYDROXYISOBUTYRATE DEHYDROGENASE, MITOCHONDRIAL"/>
    <property type="match status" value="1"/>
</dbReference>
<dbReference type="Gene3D" id="3.40.50.720">
    <property type="entry name" value="NAD(P)-binding Rossmann-like Domain"/>
    <property type="match status" value="1"/>
</dbReference>